<protein>
    <submittedName>
        <fullName evidence="9">Iron ABC transporter permease</fullName>
    </submittedName>
</protein>
<dbReference type="Gene3D" id="1.10.3470.10">
    <property type="entry name" value="ABC transporter involved in vitamin B12 uptake, BtuC"/>
    <property type="match status" value="1"/>
</dbReference>
<evidence type="ECO:0000256" key="2">
    <source>
        <dbReference type="ARBA" id="ARBA00007935"/>
    </source>
</evidence>
<feature type="transmembrane region" description="Helical" evidence="8">
    <location>
        <begin position="150"/>
        <end position="174"/>
    </location>
</feature>
<dbReference type="Proteomes" id="UP001526147">
    <property type="component" value="Unassembled WGS sequence"/>
</dbReference>
<feature type="transmembrane region" description="Helical" evidence="8">
    <location>
        <begin position="238"/>
        <end position="264"/>
    </location>
</feature>
<dbReference type="InterPro" id="IPR000522">
    <property type="entry name" value="ABC_transptr_permease_BtuC"/>
</dbReference>
<feature type="transmembrane region" description="Helical" evidence="8">
    <location>
        <begin position="305"/>
        <end position="325"/>
    </location>
</feature>
<evidence type="ECO:0000256" key="7">
    <source>
        <dbReference type="ARBA" id="ARBA00023136"/>
    </source>
</evidence>
<proteinExistence type="inferred from homology"/>
<gene>
    <name evidence="9" type="ORF">OIH86_02055</name>
</gene>
<comment type="subcellular location">
    <subcellularLocation>
        <location evidence="1">Cell membrane</location>
        <topology evidence="1">Multi-pass membrane protein</topology>
    </subcellularLocation>
</comment>
<feature type="transmembrane region" description="Helical" evidence="8">
    <location>
        <begin position="276"/>
        <end position="293"/>
    </location>
</feature>
<evidence type="ECO:0000256" key="8">
    <source>
        <dbReference type="SAM" id="Phobius"/>
    </source>
</evidence>
<evidence type="ECO:0000256" key="5">
    <source>
        <dbReference type="ARBA" id="ARBA00022692"/>
    </source>
</evidence>
<evidence type="ECO:0000313" key="9">
    <source>
        <dbReference type="EMBL" id="MCV9884432.1"/>
    </source>
</evidence>
<dbReference type="SUPFAM" id="SSF81345">
    <property type="entry name" value="ABC transporter involved in vitamin B12 uptake, BtuC"/>
    <property type="match status" value="1"/>
</dbReference>
<dbReference type="PANTHER" id="PTHR30472">
    <property type="entry name" value="FERRIC ENTEROBACTIN TRANSPORT SYSTEM PERMEASE PROTEIN"/>
    <property type="match status" value="1"/>
</dbReference>
<feature type="transmembrane region" description="Helical" evidence="8">
    <location>
        <begin position="117"/>
        <end position="138"/>
    </location>
</feature>
<keyword evidence="4" id="KW-1003">Cell membrane</keyword>
<organism evidence="9 10">
    <name type="scientific">Metabacillus halosaccharovorans</name>
    <dbReference type="NCBI Taxonomy" id="930124"/>
    <lineage>
        <taxon>Bacteria</taxon>
        <taxon>Bacillati</taxon>
        <taxon>Bacillota</taxon>
        <taxon>Bacilli</taxon>
        <taxon>Bacillales</taxon>
        <taxon>Bacillaceae</taxon>
        <taxon>Metabacillus</taxon>
    </lineage>
</organism>
<evidence type="ECO:0000256" key="3">
    <source>
        <dbReference type="ARBA" id="ARBA00022448"/>
    </source>
</evidence>
<evidence type="ECO:0000256" key="6">
    <source>
        <dbReference type="ARBA" id="ARBA00022989"/>
    </source>
</evidence>
<accession>A0ABT3DBW5</accession>
<dbReference type="RefSeq" id="WP_264141392.1">
    <property type="nucleotide sequence ID" value="NZ_JAOYEY010000018.1"/>
</dbReference>
<sequence>MQGRMSIRTIFLLSPVAVILSLFLSIRSGSTPISYGDIMGAFLSYDPENMTHTIIMTSRLPRAIGAMVVGALLAMSGALMQGMTRNYLASPSIMGVSDGAGFVITLAVIFLPSMSSLHMMVFSLIGSALGVGIVFGIASLIRNGLSPVKLAIIGTIIGTFFSSVSAALATYFQVSQTMSFWYNARIHQINTDLLVFSLPFAGIGLLLALLLANSISILSLGEETSAGLGQRKGMVKMFTILSVVMMTGISVALVGKVGFVGLIIPHLTRFLIGGQYRSIIPCAGIIGGVFLTLSDSLSIYINYPYETPIGIVTAMLGVPFFLYLIKTKGGAARA</sequence>
<keyword evidence="6 8" id="KW-1133">Transmembrane helix</keyword>
<feature type="transmembrane region" description="Helical" evidence="8">
    <location>
        <begin position="60"/>
        <end position="80"/>
    </location>
</feature>
<dbReference type="Pfam" id="PF01032">
    <property type="entry name" value="FecCD"/>
    <property type="match status" value="1"/>
</dbReference>
<evidence type="ECO:0000256" key="1">
    <source>
        <dbReference type="ARBA" id="ARBA00004651"/>
    </source>
</evidence>
<comment type="similarity">
    <text evidence="2">Belongs to the binding-protein-dependent transport system permease family. FecCD subfamily.</text>
</comment>
<keyword evidence="7 8" id="KW-0472">Membrane</keyword>
<keyword evidence="3" id="KW-0813">Transport</keyword>
<name>A0ABT3DBW5_9BACI</name>
<feature type="transmembrane region" description="Helical" evidence="8">
    <location>
        <begin position="92"/>
        <end position="111"/>
    </location>
</feature>
<evidence type="ECO:0000256" key="4">
    <source>
        <dbReference type="ARBA" id="ARBA00022475"/>
    </source>
</evidence>
<dbReference type="CDD" id="cd06550">
    <property type="entry name" value="TM_ABC_iron-siderophores_like"/>
    <property type="match status" value="1"/>
</dbReference>
<comment type="caution">
    <text evidence="9">The sequence shown here is derived from an EMBL/GenBank/DDBJ whole genome shotgun (WGS) entry which is preliminary data.</text>
</comment>
<keyword evidence="5 8" id="KW-0812">Transmembrane</keyword>
<keyword evidence="10" id="KW-1185">Reference proteome</keyword>
<dbReference type="EMBL" id="JAOYEY010000018">
    <property type="protein sequence ID" value="MCV9884432.1"/>
    <property type="molecule type" value="Genomic_DNA"/>
</dbReference>
<reference evidence="9 10" key="1">
    <citation type="submission" date="2022-10" db="EMBL/GenBank/DDBJ databases">
        <title>Draft genome assembly of moderately radiation resistant bacterium Metabacillus halosaccharovorans.</title>
        <authorList>
            <person name="Pal S."/>
            <person name="Gopinathan A."/>
        </authorList>
    </citation>
    <scope>NUCLEOTIDE SEQUENCE [LARGE SCALE GENOMIC DNA]</scope>
    <source>
        <strain evidence="9 10">VITHBRA001</strain>
    </source>
</reference>
<feature type="transmembrane region" description="Helical" evidence="8">
    <location>
        <begin position="194"/>
        <end position="218"/>
    </location>
</feature>
<dbReference type="InterPro" id="IPR037294">
    <property type="entry name" value="ABC_BtuC-like"/>
</dbReference>
<evidence type="ECO:0000313" key="10">
    <source>
        <dbReference type="Proteomes" id="UP001526147"/>
    </source>
</evidence>
<dbReference type="PANTHER" id="PTHR30472:SF30">
    <property type="entry name" value="IRON-UPTAKE SYSTEM PERMEASE PROTEIN FEUB"/>
    <property type="match status" value="1"/>
</dbReference>